<dbReference type="PROSITE" id="PS00216">
    <property type="entry name" value="SUGAR_TRANSPORT_1"/>
    <property type="match status" value="1"/>
</dbReference>
<reference evidence="8 9" key="1">
    <citation type="submission" date="2017-05" db="EMBL/GenBank/DDBJ databases">
        <title>Comparative genomic and metabolic analysis of manganese-oxidizing mechanisms in Celeribater manganoxidans DY25T: its adaption to the environment of polymetallic nodule.</title>
        <authorList>
            <person name="Wang X."/>
        </authorList>
    </citation>
    <scope>NUCLEOTIDE SEQUENCE [LARGE SCALE GENOMIC DNA]</scope>
    <source>
        <strain evidence="8 9">DY25</strain>
    </source>
</reference>
<dbReference type="CDD" id="cd17320">
    <property type="entry name" value="MFS_MdfA_MDR_like"/>
    <property type="match status" value="1"/>
</dbReference>
<evidence type="ECO:0000256" key="5">
    <source>
        <dbReference type="ARBA" id="ARBA00023136"/>
    </source>
</evidence>
<feature type="transmembrane region" description="Helical" evidence="6">
    <location>
        <begin position="310"/>
        <end position="331"/>
    </location>
</feature>
<evidence type="ECO:0000259" key="7">
    <source>
        <dbReference type="PROSITE" id="PS50850"/>
    </source>
</evidence>
<dbReference type="PROSITE" id="PS50850">
    <property type="entry name" value="MFS"/>
    <property type="match status" value="1"/>
</dbReference>
<dbReference type="PANTHER" id="PTHR23502:SF132">
    <property type="entry name" value="POLYAMINE TRANSPORTER 2-RELATED"/>
    <property type="match status" value="1"/>
</dbReference>
<feature type="transmembrane region" description="Helical" evidence="6">
    <location>
        <begin position="372"/>
        <end position="391"/>
    </location>
</feature>
<sequence>MPRRLPEKEFIALMAMLFATVAFSIDAMLPALPVIGAEFSPDDLNRVQFVITIFMLGMGLGTFVTGPLADAFGRRRIILSGLVIYAAGTILAATAVSLEMVLLGRFLQGLGASGPRVAGLAMVRDLYSGRQMARIVSFVMMVFTLLPAAAPSIGAGIIAVAGWHGIFGAFLVFALFNAAWLGFRQEETLRPENRRPLSLSQIWEAIREMAANRTVVVAIAAQVLALSMLMMTLTSVQQIFEQYFGRGDTFPLWFGAVALCAGMSSFFNARVVMRVGMRVMIRGILLVQTVFSAAVLLVFVTGFLPPVAEFGLFLVWLVSVVMVMALGMGNLNAVAMEPVGRIAGVAASVISAIATVGGVLIAIPVGQMFDGTPVPLATGIFLAAAGAYVLVRTQLTGADPD</sequence>
<dbReference type="RefSeq" id="WP_097373432.1">
    <property type="nucleotide sequence ID" value="NZ_CP021404.1"/>
</dbReference>
<dbReference type="InterPro" id="IPR005829">
    <property type="entry name" value="Sugar_transporter_CS"/>
</dbReference>
<keyword evidence="5 6" id="KW-0472">Membrane</keyword>
<evidence type="ECO:0000256" key="2">
    <source>
        <dbReference type="ARBA" id="ARBA00022448"/>
    </source>
</evidence>
<feature type="transmembrane region" description="Helical" evidence="6">
    <location>
        <begin position="166"/>
        <end position="183"/>
    </location>
</feature>
<dbReference type="OrthoDB" id="9800416at2"/>
<feature type="transmembrane region" description="Helical" evidence="6">
    <location>
        <begin position="77"/>
        <end position="96"/>
    </location>
</feature>
<evidence type="ECO:0000256" key="1">
    <source>
        <dbReference type="ARBA" id="ARBA00004141"/>
    </source>
</evidence>
<proteinExistence type="predicted"/>
<gene>
    <name evidence="8" type="ORF">CBW24_09375</name>
</gene>
<name>A0A291LZU0_9RHOB</name>
<dbReference type="GO" id="GO:0022857">
    <property type="term" value="F:transmembrane transporter activity"/>
    <property type="evidence" value="ECO:0007669"/>
    <property type="project" value="InterPro"/>
</dbReference>
<evidence type="ECO:0000256" key="6">
    <source>
        <dbReference type="SAM" id="Phobius"/>
    </source>
</evidence>
<feature type="transmembrane region" description="Helical" evidence="6">
    <location>
        <begin position="284"/>
        <end position="304"/>
    </location>
</feature>
<keyword evidence="9" id="KW-1185">Reference proteome</keyword>
<dbReference type="AlphaFoldDB" id="A0A291LZU0"/>
<dbReference type="InterPro" id="IPR011701">
    <property type="entry name" value="MFS"/>
</dbReference>
<evidence type="ECO:0000313" key="9">
    <source>
        <dbReference type="Proteomes" id="UP000219050"/>
    </source>
</evidence>
<evidence type="ECO:0000313" key="8">
    <source>
        <dbReference type="EMBL" id="ATI42202.1"/>
    </source>
</evidence>
<feature type="domain" description="Major facilitator superfamily (MFS) profile" evidence="7">
    <location>
        <begin position="10"/>
        <end position="401"/>
    </location>
</feature>
<organism evidence="8 9">
    <name type="scientific">Pacificitalea manganoxidans</name>
    <dbReference type="NCBI Taxonomy" id="1411902"/>
    <lineage>
        <taxon>Bacteria</taxon>
        <taxon>Pseudomonadati</taxon>
        <taxon>Pseudomonadota</taxon>
        <taxon>Alphaproteobacteria</taxon>
        <taxon>Rhodobacterales</taxon>
        <taxon>Paracoccaceae</taxon>
        <taxon>Pacificitalea</taxon>
    </lineage>
</organism>
<dbReference type="GO" id="GO:0140115">
    <property type="term" value="P:export across plasma membrane"/>
    <property type="evidence" value="ECO:0007669"/>
    <property type="project" value="UniProtKB-ARBA"/>
</dbReference>
<feature type="transmembrane region" description="Helical" evidence="6">
    <location>
        <begin position="47"/>
        <end position="65"/>
    </location>
</feature>
<dbReference type="Gene3D" id="1.20.1720.10">
    <property type="entry name" value="Multidrug resistance protein D"/>
    <property type="match status" value="1"/>
</dbReference>
<accession>A0A291LZU0</accession>
<feature type="transmembrane region" description="Helical" evidence="6">
    <location>
        <begin position="102"/>
        <end position="123"/>
    </location>
</feature>
<dbReference type="SUPFAM" id="SSF103473">
    <property type="entry name" value="MFS general substrate transporter"/>
    <property type="match status" value="1"/>
</dbReference>
<dbReference type="InterPro" id="IPR036259">
    <property type="entry name" value="MFS_trans_sf"/>
</dbReference>
<feature type="transmembrane region" description="Helical" evidence="6">
    <location>
        <begin position="343"/>
        <end position="366"/>
    </location>
</feature>
<dbReference type="EMBL" id="CP021404">
    <property type="protein sequence ID" value="ATI42202.1"/>
    <property type="molecule type" value="Genomic_DNA"/>
</dbReference>
<dbReference type="KEGG" id="cmag:CBW24_09375"/>
<dbReference type="GO" id="GO:0005886">
    <property type="term" value="C:plasma membrane"/>
    <property type="evidence" value="ECO:0007669"/>
    <property type="project" value="TreeGrafter"/>
</dbReference>
<feature type="transmembrane region" description="Helical" evidence="6">
    <location>
        <begin position="252"/>
        <end position="272"/>
    </location>
</feature>
<protein>
    <submittedName>
        <fullName evidence="8">Multidrug MFS transporter</fullName>
    </submittedName>
</protein>
<keyword evidence="2" id="KW-0813">Transport</keyword>
<dbReference type="GO" id="GO:0042908">
    <property type="term" value="P:xenobiotic transport"/>
    <property type="evidence" value="ECO:0007669"/>
    <property type="project" value="UniProtKB-ARBA"/>
</dbReference>
<dbReference type="InterPro" id="IPR020846">
    <property type="entry name" value="MFS_dom"/>
</dbReference>
<dbReference type="PANTHER" id="PTHR23502">
    <property type="entry name" value="MAJOR FACILITATOR SUPERFAMILY"/>
    <property type="match status" value="1"/>
</dbReference>
<dbReference type="Proteomes" id="UP000219050">
    <property type="component" value="Chromosome"/>
</dbReference>
<keyword evidence="3 6" id="KW-0812">Transmembrane</keyword>
<dbReference type="Pfam" id="PF07690">
    <property type="entry name" value="MFS_1"/>
    <property type="match status" value="1"/>
</dbReference>
<comment type="subcellular location">
    <subcellularLocation>
        <location evidence="1">Membrane</location>
        <topology evidence="1">Multi-pass membrane protein</topology>
    </subcellularLocation>
</comment>
<keyword evidence="4 6" id="KW-1133">Transmembrane helix</keyword>
<feature type="transmembrane region" description="Helical" evidence="6">
    <location>
        <begin position="215"/>
        <end position="240"/>
    </location>
</feature>
<feature type="transmembrane region" description="Helical" evidence="6">
    <location>
        <begin position="135"/>
        <end position="160"/>
    </location>
</feature>
<evidence type="ECO:0000256" key="3">
    <source>
        <dbReference type="ARBA" id="ARBA00022692"/>
    </source>
</evidence>
<evidence type="ECO:0000256" key="4">
    <source>
        <dbReference type="ARBA" id="ARBA00022989"/>
    </source>
</evidence>
<feature type="transmembrane region" description="Helical" evidence="6">
    <location>
        <begin position="12"/>
        <end position="35"/>
    </location>
</feature>